<evidence type="ECO:0000313" key="3">
    <source>
        <dbReference type="Proteomes" id="UP000270046"/>
    </source>
</evidence>
<keyword evidence="3" id="KW-1185">Reference proteome</keyword>
<proteinExistence type="predicted"/>
<evidence type="ECO:0000259" key="1">
    <source>
        <dbReference type="Pfam" id="PF06114"/>
    </source>
</evidence>
<dbReference type="EMBL" id="CP032869">
    <property type="protein sequence ID" value="AYL96536.1"/>
    <property type="molecule type" value="Genomic_DNA"/>
</dbReference>
<dbReference type="RefSeq" id="WP_119410133.1">
    <property type="nucleotide sequence ID" value="NZ_CP032869.1"/>
</dbReference>
<dbReference type="Pfam" id="PF06114">
    <property type="entry name" value="Peptidase_M78"/>
    <property type="match status" value="1"/>
</dbReference>
<sequence length="268" mass="30608">MDTERFEEIAELAEAIADEHFVNGRTDLQGILDEKNIRVIKGNYEDYFLGNLVHHSRKFYLYLNMDQLSETHQPRVRFTIAHELGHFFIDEHRNVLKKGTSLSFNTNHNNLVIEKEANHFASFLLMPPSKFKAAAAKLQYGIEAVLSLSQRFESSIDSTVIQYLKLNCCPGLMIRWNEDQSVKSWLCSSSLCELTGIKARPYIKTISNYFGELKDQFVIDGIFSIQERAVNLSTWLPSIKCQSPEDFVAIEQTIKLGKHGGLTLLTLS</sequence>
<name>A0A494VMJ0_9SPHI</name>
<dbReference type="Gene3D" id="1.10.10.2910">
    <property type="match status" value="1"/>
</dbReference>
<reference evidence="2 3" key="1">
    <citation type="submission" date="2018-10" db="EMBL/GenBank/DDBJ databases">
        <title>Genome sequencing of Mucilaginibacter sp. HYN0043.</title>
        <authorList>
            <person name="Kim M."/>
            <person name="Yi H."/>
        </authorList>
    </citation>
    <scope>NUCLEOTIDE SEQUENCE [LARGE SCALE GENOMIC DNA]</scope>
    <source>
        <strain evidence="2 3">HYN0043</strain>
    </source>
</reference>
<dbReference type="PANTHER" id="PTHR43236">
    <property type="entry name" value="ANTITOXIN HIGA1"/>
    <property type="match status" value="1"/>
</dbReference>
<gene>
    <name evidence="2" type="ORF">HYN43_015055</name>
</gene>
<dbReference type="InterPro" id="IPR010359">
    <property type="entry name" value="IrrE_HExxH"/>
</dbReference>
<dbReference type="Proteomes" id="UP000270046">
    <property type="component" value="Chromosome"/>
</dbReference>
<accession>A0A494VMJ0</accession>
<feature type="domain" description="IrrE N-terminal-like" evidence="1">
    <location>
        <begin position="71"/>
        <end position="156"/>
    </location>
</feature>
<dbReference type="InterPro" id="IPR052345">
    <property type="entry name" value="Rad_response_metalloprotease"/>
</dbReference>
<organism evidence="2 3">
    <name type="scientific">Mucilaginibacter celer</name>
    <dbReference type="NCBI Taxonomy" id="2305508"/>
    <lineage>
        <taxon>Bacteria</taxon>
        <taxon>Pseudomonadati</taxon>
        <taxon>Bacteroidota</taxon>
        <taxon>Sphingobacteriia</taxon>
        <taxon>Sphingobacteriales</taxon>
        <taxon>Sphingobacteriaceae</taxon>
        <taxon>Mucilaginibacter</taxon>
    </lineage>
</organism>
<protein>
    <submittedName>
        <fullName evidence="2">ImmA/IrrE family metallo-endopeptidase</fullName>
    </submittedName>
</protein>
<dbReference type="OrthoDB" id="9794834at2"/>
<dbReference type="AlphaFoldDB" id="A0A494VMJ0"/>
<evidence type="ECO:0000313" key="2">
    <source>
        <dbReference type="EMBL" id="AYL96536.1"/>
    </source>
</evidence>
<dbReference type="PANTHER" id="PTHR43236:SF1">
    <property type="entry name" value="BLL7220 PROTEIN"/>
    <property type="match status" value="1"/>
</dbReference>
<dbReference type="KEGG" id="muh:HYN43_015055"/>